<evidence type="ECO:0000256" key="5">
    <source>
        <dbReference type="ARBA" id="ARBA00023015"/>
    </source>
</evidence>
<protein>
    <submittedName>
        <fullName evidence="12">Thyroid hormone receptor beta-A</fullName>
    </submittedName>
</protein>
<keyword evidence="2 10" id="KW-0479">Metal-binding</keyword>
<dbReference type="GO" id="GO:0000122">
    <property type="term" value="P:negative regulation of transcription by RNA polymerase II"/>
    <property type="evidence" value="ECO:0007669"/>
    <property type="project" value="TreeGrafter"/>
</dbReference>
<dbReference type="PROSITE" id="PS00031">
    <property type="entry name" value="NUCLEAR_REC_DBD_1"/>
    <property type="match status" value="1"/>
</dbReference>
<dbReference type="SMART" id="SM00430">
    <property type="entry name" value="HOLI"/>
    <property type="match status" value="1"/>
</dbReference>
<dbReference type="CDD" id="cd06961">
    <property type="entry name" value="NR_DBD_TR"/>
    <property type="match status" value="1"/>
</dbReference>
<dbReference type="PRINTS" id="PR00047">
    <property type="entry name" value="STROIDFINGER"/>
</dbReference>
<dbReference type="InterPro" id="IPR035500">
    <property type="entry name" value="NHR-like_dom_sf"/>
</dbReference>
<dbReference type="InterPro" id="IPR001723">
    <property type="entry name" value="Nuclear_hrmn_rcpt"/>
</dbReference>
<dbReference type="PANTHER" id="PTHR24082:SF330">
    <property type="entry name" value="THYROID HORMONE RECEPTOR BETA"/>
    <property type="match status" value="1"/>
</dbReference>
<name>K1Q340_MAGGI</name>
<dbReference type="InterPro" id="IPR050234">
    <property type="entry name" value="Nuclear_hormone_rcpt_NR1"/>
</dbReference>
<dbReference type="InterPro" id="IPR013088">
    <property type="entry name" value="Znf_NHR/GATA"/>
</dbReference>
<keyword evidence="7 10" id="KW-0804">Transcription</keyword>
<evidence type="ECO:0000313" key="12">
    <source>
        <dbReference type="EMBL" id="EKC30867.1"/>
    </source>
</evidence>
<keyword evidence="8 10" id="KW-0675">Receptor</keyword>
<dbReference type="GO" id="GO:0045944">
    <property type="term" value="P:positive regulation of transcription by RNA polymerase II"/>
    <property type="evidence" value="ECO:0007669"/>
    <property type="project" value="TreeGrafter"/>
</dbReference>
<keyword evidence="3 10" id="KW-0863">Zinc-finger</keyword>
<evidence type="ECO:0000256" key="7">
    <source>
        <dbReference type="ARBA" id="ARBA00023163"/>
    </source>
</evidence>
<comment type="subcellular location">
    <subcellularLocation>
        <location evidence="10">Nucleus</location>
    </subcellularLocation>
</comment>
<evidence type="ECO:0000256" key="11">
    <source>
        <dbReference type="SAM" id="MobiDB-lite"/>
    </source>
</evidence>
<evidence type="ECO:0000256" key="2">
    <source>
        <dbReference type="ARBA" id="ARBA00022723"/>
    </source>
</evidence>
<dbReference type="PRINTS" id="PR00398">
    <property type="entry name" value="STRDHORMONER"/>
</dbReference>
<evidence type="ECO:0000256" key="8">
    <source>
        <dbReference type="ARBA" id="ARBA00023170"/>
    </source>
</evidence>
<evidence type="ECO:0000256" key="3">
    <source>
        <dbReference type="ARBA" id="ARBA00022771"/>
    </source>
</evidence>
<dbReference type="GO" id="GO:0004879">
    <property type="term" value="F:nuclear receptor activity"/>
    <property type="evidence" value="ECO:0007669"/>
    <property type="project" value="TreeGrafter"/>
</dbReference>
<evidence type="ECO:0000256" key="10">
    <source>
        <dbReference type="RuleBase" id="RU004334"/>
    </source>
</evidence>
<dbReference type="FunFam" id="3.30.50.10:FF:000030">
    <property type="entry name" value="Nuclear Hormone Receptor family"/>
    <property type="match status" value="1"/>
</dbReference>
<dbReference type="GO" id="GO:0030154">
    <property type="term" value="P:cell differentiation"/>
    <property type="evidence" value="ECO:0007669"/>
    <property type="project" value="TreeGrafter"/>
</dbReference>
<dbReference type="Pfam" id="PF00105">
    <property type="entry name" value="zf-C4"/>
    <property type="match status" value="1"/>
</dbReference>
<proteinExistence type="inferred from homology"/>
<dbReference type="InterPro" id="IPR000536">
    <property type="entry name" value="Nucl_hrmn_rcpt_lig-bd"/>
</dbReference>
<evidence type="ECO:0000256" key="6">
    <source>
        <dbReference type="ARBA" id="ARBA00023125"/>
    </source>
</evidence>
<dbReference type="AlphaFoldDB" id="K1Q340"/>
<evidence type="ECO:0000256" key="9">
    <source>
        <dbReference type="ARBA" id="ARBA00023242"/>
    </source>
</evidence>
<dbReference type="SUPFAM" id="SSF57716">
    <property type="entry name" value="Glucocorticoid receptor-like (DNA-binding domain)"/>
    <property type="match status" value="1"/>
</dbReference>
<sequence length="525" mass="58664">MDIRLGCDKNEFVDGMNRGYMPYFPPAMIQHSQTSSFVLPEYKQVLPQRSSQREESSNEDGTAHYSGLSAMSKPSPENSMPSPSSATSSSSPASSQASSDAGGSDGAGGNKRKGTPYIPSYMDLTNGPEPCVVCGDAATGYHYRCMTCEGCKGFFRRTIQKNLQYHCKWNKMCSIDKNSRNQCQECRFRKCLNVGMATDRLGHLDRSSGFLVLSEEAVLPRIEINVPAVMSFVTTNRLFKANSTTVVLNEKQRKAKRKLIEENREKRKQDNVKVKPKPTEACNHDSLTETDKTIITEVTSAYEQTAVKVPLKEPVSQEDLISSDPEAWQQLAEAMTPSIVKVVEFAKNVPGFIQLFVDDQILLLKSCCMEIMCLRAACRYDPEKETITMHNGVCLHKSQLKSEGLGLLVEPIFEFAVGLSKLKLDKTELALLAAVLLMQSDRSGLKEPEAVEKLQDSILGAFKRYIATKRPHQPVHWAKILMKVTDLRTISTRHAERVLCIRLDHQGDIPPQLLDLFNEGQTYYS</sequence>
<feature type="region of interest" description="Disordered" evidence="11">
    <location>
        <begin position="262"/>
        <end position="283"/>
    </location>
</feature>
<dbReference type="GO" id="GO:0008270">
    <property type="term" value="F:zinc ion binding"/>
    <property type="evidence" value="ECO:0007669"/>
    <property type="project" value="UniProtKB-KW"/>
</dbReference>
<comment type="similarity">
    <text evidence="1 10">Belongs to the nuclear hormone receptor family.</text>
</comment>
<dbReference type="SMART" id="SM00399">
    <property type="entry name" value="ZnF_C4"/>
    <property type="match status" value="1"/>
</dbReference>
<dbReference type="Pfam" id="PF00104">
    <property type="entry name" value="Hormone_recep"/>
    <property type="match status" value="1"/>
</dbReference>
<keyword evidence="5 10" id="KW-0805">Transcription regulation</keyword>
<feature type="compositionally biased region" description="Basic and acidic residues" evidence="11">
    <location>
        <begin position="262"/>
        <end position="273"/>
    </location>
</feature>
<feature type="compositionally biased region" description="Low complexity" evidence="11">
    <location>
        <begin position="72"/>
        <end position="102"/>
    </location>
</feature>
<dbReference type="PANTHER" id="PTHR24082">
    <property type="entry name" value="NUCLEAR HORMONE RECEPTOR"/>
    <property type="match status" value="1"/>
</dbReference>
<dbReference type="Gene3D" id="1.10.565.10">
    <property type="entry name" value="Retinoid X Receptor"/>
    <property type="match status" value="1"/>
</dbReference>
<keyword evidence="9 10" id="KW-0539">Nucleus</keyword>
<dbReference type="GO" id="GO:0048384">
    <property type="term" value="P:retinoic acid receptor signaling pathway"/>
    <property type="evidence" value="ECO:0007669"/>
    <property type="project" value="TreeGrafter"/>
</dbReference>
<evidence type="ECO:0000256" key="4">
    <source>
        <dbReference type="ARBA" id="ARBA00022833"/>
    </source>
</evidence>
<dbReference type="HOGENOM" id="CLU_007368_18_0_1"/>
<accession>K1Q340</accession>
<dbReference type="PROSITE" id="PS51843">
    <property type="entry name" value="NR_LBD"/>
    <property type="match status" value="1"/>
</dbReference>
<feature type="region of interest" description="Disordered" evidence="11">
    <location>
        <begin position="46"/>
        <end position="115"/>
    </location>
</feature>
<reference evidence="12" key="1">
    <citation type="journal article" date="2012" name="Nature">
        <title>The oyster genome reveals stress adaptation and complexity of shell formation.</title>
        <authorList>
            <person name="Zhang G."/>
            <person name="Fang X."/>
            <person name="Guo X."/>
            <person name="Li L."/>
            <person name="Luo R."/>
            <person name="Xu F."/>
            <person name="Yang P."/>
            <person name="Zhang L."/>
            <person name="Wang X."/>
            <person name="Qi H."/>
            <person name="Xiong Z."/>
            <person name="Que H."/>
            <person name="Xie Y."/>
            <person name="Holland P.W."/>
            <person name="Paps J."/>
            <person name="Zhu Y."/>
            <person name="Wu F."/>
            <person name="Chen Y."/>
            <person name="Wang J."/>
            <person name="Peng C."/>
            <person name="Meng J."/>
            <person name="Yang L."/>
            <person name="Liu J."/>
            <person name="Wen B."/>
            <person name="Zhang N."/>
            <person name="Huang Z."/>
            <person name="Zhu Q."/>
            <person name="Feng Y."/>
            <person name="Mount A."/>
            <person name="Hedgecock D."/>
            <person name="Xu Z."/>
            <person name="Liu Y."/>
            <person name="Domazet-Loso T."/>
            <person name="Du Y."/>
            <person name="Sun X."/>
            <person name="Zhang S."/>
            <person name="Liu B."/>
            <person name="Cheng P."/>
            <person name="Jiang X."/>
            <person name="Li J."/>
            <person name="Fan D."/>
            <person name="Wang W."/>
            <person name="Fu W."/>
            <person name="Wang T."/>
            <person name="Wang B."/>
            <person name="Zhang J."/>
            <person name="Peng Z."/>
            <person name="Li Y."/>
            <person name="Li N."/>
            <person name="Wang J."/>
            <person name="Chen M."/>
            <person name="He Y."/>
            <person name="Tan F."/>
            <person name="Song X."/>
            <person name="Zheng Q."/>
            <person name="Huang R."/>
            <person name="Yang H."/>
            <person name="Du X."/>
            <person name="Chen L."/>
            <person name="Yang M."/>
            <person name="Gaffney P.M."/>
            <person name="Wang S."/>
            <person name="Luo L."/>
            <person name="She Z."/>
            <person name="Ming Y."/>
            <person name="Huang W."/>
            <person name="Zhang S."/>
            <person name="Huang B."/>
            <person name="Zhang Y."/>
            <person name="Qu T."/>
            <person name="Ni P."/>
            <person name="Miao G."/>
            <person name="Wang J."/>
            <person name="Wang Q."/>
            <person name="Steinberg C.E."/>
            <person name="Wang H."/>
            <person name="Li N."/>
            <person name="Qian L."/>
            <person name="Zhang G."/>
            <person name="Li Y."/>
            <person name="Yang H."/>
            <person name="Liu X."/>
            <person name="Wang J."/>
            <person name="Yin Y."/>
            <person name="Wang J."/>
        </authorList>
    </citation>
    <scope>NUCLEOTIDE SEQUENCE [LARGE SCALE GENOMIC DNA]</scope>
    <source>
        <strain evidence="12">05x7-T-G4-1.051#20</strain>
    </source>
</reference>
<dbReference type="InterPro" id="IPR001628">
    <property type="entry name" value="Znf_hrmn_rcpt"/>
</dbReference>
<dbReference type="PROSITE" id="PS51030">
    <property type="entry name" value="NUCLEAR_REC_DBD_2"/>
    <property type="match status" value="1"/>
</dbReference>
<keyword evidence="6 10" id="KW-0238">DNA-binding</keyword>
<dbReference type="GO" id="GO:0005634">
    <property type="term" value="C:nucleus"/>
    <property type="evidence" value="ECO:0007669"/>
    <property type="project" value="UniProtKB-SubCell"/>
</dbReference>
<keyword evidence="4 10" id="KW-0862">Zinc</keyword>
<dbReference type="SUPFAM" id="SSF48508">
    <property type="entry name" value="Nuclear receptor ligand-binding domain"/>
    <property type="match status" value="1"/>
</dbReference>
<dbReference type="GO" id="GO:0000978">
    <property type="term" value="F:RNA polymerase II cis-regulatory region sequence-specific DNA binding"/>
    <property type="evidence" value="ECO:0007669"/>
    <property type="project" value="TreeGrafter"/>
</dbReference>
<evidence type="ECO:0000256" key="1">
    <source>
        <dbReference type="ARBA" id="ARBA00005993"/>
    </source>
</evidence>
<dbReference type="InParanoid" id="K1Q340"/>
<dbReference type="EMBL" id="JH817484">
    <property type="protein sequence ID" value="EKC30867.1"/>
    <property type="molecule type" value="Genomic_DNA"/>
</dbReference>
<dbReference type="Gene3D" id="3.30.50.10">
    <property type="entry name" value="Erythroid Transcription Factor GATA-1, subunit A"/>
    <property type="match status" value="1"/>
</dbReference>
<gene>
    <name evidence="12" type="ORF">CGI_10028547</name>
</gene>
<organism evidence="12">
    <name type="scientific">Magallana gigas</name>
    <name type="common">Pacific oyster</name>
    <name type="synonym">Crassostrea gigas</name>
    <dbReference type="NCBI Taxonomy" id="29159"/>
    <lineage>
        <taxon>Eukaryota</taxon>
        <taxon>Metazoa</taxon>
        <taxon>Spiralia</taxon>
        <taxon>Lophotrochozoa</taxon>
        <taxon>Mollusca</taxon>
        <taxon>Bivalvia</taxon>
        <taxon>Autobranchia</taxon>
        <taxon>Pteriomorphia</taxon>
        <taxon>Ostreida</taxon>
        <taxon>Ostreoidea</taxon>
        <taxon>Ostreidae</taxon>
        <taxon>Magallana</taxon>
    </lineage>
</organism>